<dbReference type="GO" id="GO:0046872">
    <property type="term" value="F:metal ion binding"/>
    <property type="evidence" value="ECO:0007669"/>
    <property type="project" value="UniProtKB-KW"/>
</dbReference>
<dbReference type="NCBIfam" id="TIGR00231">
    <property type="entry name" value="small_GTP"/>
    <property type="match status" value="1"/>
</dbReference>
<dbReference type="SMART" id="SM00178">
    <property type="entry name" value="SAR"/>
    <property type="match status" value="1"/>
</dbReference>
<reference evidence="6" key="1">
    <citation type="submission" date="2022-07" db="EMBL/GenBank/DDBJ databases">
        <title>Phylogenomic reconstructions and comparative analyses of Kickxellomycotina fungi.</title>
        <authorList>
            <person name="Reynolds N.K."/>
            <person name="Stajich J.E."/>
            <person name="Barry K."/>
            <person name="Grigoriev I.V."/>
            <person name="Crous P."/>
            <person name="Smith M.E."/>
        </authorList>
    </citation>
    <scope>NUCLEOTIDE SEQUENCE</scope>
    <source>
        <strain evidence="6">NRRL 1566</strain>
    </source>
</reference>
<feature type="binding site" evidence="4">
    <location>
        <position position="27"/>
    </location>
    <ligand>
        <name>Mg(2+)</name>
        <dbReference type="ChEBI" id="CHEBI:18420"/>
    </ligand>
</feature>
<name>A0A9W8I4S5_9FUNG</name>
<dbReference type="GO" id="GO:0005794">
    <property type="term" value="C:Golgi apparatus"/>
    <property type="evidence" value="ECO:0007669"/>
    <property type="project" value="TreeGrafter"/>
</dbReference>
<dbReference type="PRINTS" id="PR00328">
    <property type="entry name" value="SAR1GTPBP"/>
</dbReference>
<dbReference type="InterPro" id="IPR024156">
    <property type="entry name" value="Small_GTPase_ARF"/>
</dbReference>
<dbReference type="GO" id="GO:0043001">
    <property type="term" value="P:Golgi to plasma membrane protein transport"/>
    <property type="evidence" value="ECO:0007669"/>
    <property type="project" value="TreeGrafter"/>
</dbReference>
<accession>A0A9W8I4S5</accession>
<proteinExistence type="inferred from homology"/>
<evidence type="ECO:0000256" key="3">
    <source>
        <dbReference type="PIRSR" id="PIRSR606689-1"/>
    </source>
</evidence>
<evidence type="ECO:0000256" key="1">
    <source>
        <dbReference type="ARBA" id="ARBA00022741"/>
    </source>
</evidence>
<evidence type="ECO:0000256" key="4">
    <source>
        <dbReference type="PIRSR" id="PIRSR606689-2"/>
    </source>
</evidence>
<feature type="binding site" evidence="3">
    <location>
        <position position="73"/>
    </location>
    <ligand>
        <name>GTP</name>
        <dbReference type="ChEBI" id="CHEBI:37565"/>
    </ligand>
</feature>
<evidence type="ECO:0000313" key="6">
    <source>
        <dbReference type="EMBL" id="KAJ2841505.1"/>
    </source>
</evidence>
<evidence type="ECO:0000256" key="2">
    <source>
        <dbReference type="ARBA" id="ARBA00023134"/>
    </source>
</evidence>
<keyword evidence="1 3" id="KW-0547">Nucleotide-binding</keyword>
<dbReference type="Pfam" id="PF00025">
    <property type="entry name" value="Arf"/>
    <property type="match status" value="1"/>
</dbReference>
<dbReference type="AlphaFoldDB" id="A0A9W8I4S5"/>
<dbReference type="PANTHER" id="PTHR45909:SF1">
    <property type="entry name" value="ADP-RIBOSYLATION FACTOR-RELATED PROTEIN 1"/>
    <property type="match status" value="1"/>
</dbReference>
<dbReference type="InterPro" id="IPR006689">
    <property type="entry name" value="Small_GTPase_ARF/SAR"/>
</dbReference>
<keyword evidence="4" id="KW-0460">Magnesium</keyword>
<dbReference type="PANTHER" id="PTHR45909">
    <property type="entry name" value="ADP-RIBOSYLATION FACTOR-RELATED PROTEIN 1"/>
    <property type="match status" value="1"/>
</dbReference>
<dbReference type="EMBL" id="JANBUW010002151">
    <property type="protein sequence ID" value="KAJ2841505.1"/>
    <property type="molecule type" value="Genomic_DNA"/>
</dbReference>
<dbReference type="InterPro" id="IPR005225">
    <property type="entry name" value="Small_GTP-bd"/>
</dbReference>
<keyword evidence="7" id="KW-1185">Reference proteome</keyword>
<keyword evidence="4" id="KW-0479">Metal-binding</keyword>
<feature type="binding site" evidence="4">
    <location>
        <position position="51"/>
    </location>
    <ligand>
        <name>Mg(2+)</name>
        <dbReference type="ChEBI" id="CHEBI:18420"/>
    </ligand>
</feature>
<dbReference type="GO" id="GO:0034067">
    <property type="term" value="P:protein localization to Golgi apparatus"/>
    <property type="evidence" value="ECO:0007669"/>
    <property type="project" value="TreeGrafter"/>
</dbReference>
<dbReference type="Proteomes" id="UP001139887">
    <property type="component" value="Unassembled WGS sequence"/>
</dbReference>
<sequence>MSGAYRYLTRLDEYSILVLGLDGSGKTTLLEKLKHTYNGVPGMDPAKIQPTVGVNMAKIRIQKCLLKFLDLGGQSDLRSIWESYFEDAHAILYVVDASNAKRMDEAKSVLLWLTRVAELDGIPILVLANKQDTTDIQQVAQVKEMINSIADCLDTRDVRVMGGSGIQGTGVCEAVDWLFSRIMENKK</sequence>
<dbReference type="InterPro" id="IPR027417">
    <property type="entry name" value="P-loop_NTPase"/>
</dbReference>
<dbReference type="GO" id="GO:0003924">
    <property type="term" value="F:GTPase activity"/>
    <property type="evidence" value="ECO:0007669"/>
    <property type="project" value="InterPro"/>
</dbReference>
<dbReference type="GO" id="GO:0005525">
    <property type="term" value="F:GTP binding"/>
    <property type="evidence" value="ECO:0007669"/>
    <property type="project" value="UniProtKB-KW"/>
</dbReference>
<dbReference type="SMART" id="SM00177">
    <property type="entry name" value="ARF"/>
    <property type="match status" value="1"/>
</dbReference>
<comment type="similarity">
    <text evidence="5">Belongs to the small GTPase superfamily. Arf family.</text>
</comment>
<gene>
    <name evidence="6" type="primary">ARL3</name>
    <name evidence="6" type="ORF">IWW36_006238</name>
</gene>
<dbReference type="PROSITE" id="PS51417">
    <property type="entry name" value="ARF"/>
    <property type="match status" value="1"/>
</dbReference>
<feature type="binding site" evidence="3">
    <location>
        <begin position="20"/>
        <end position="27"/>
    </location>
    <ligand>
        <name>GTP</name>
        <dbReference type="ChEBI" id="CHEBI:37565"/>
    </ligand>
</feature>
<evidence type="ECO:0000256" key="5">
    <source>
        <dbReference type="RuleBase" id="RU003925"/>
    </source>
</evidence>
<comment type="caution">
    <text evidence="6">The sequence shown here is derived from an EMBL/GenBank/DDBJ whole genome shotgun (WGS) entry which is preliminary data.</text>
</comment>
<feature type="binding site" evidence="3">
    <location>
        <begin position="129"/>
        <end position="132"/>
    </location>
    <ligand>
        <name>GTP</name>
        <dbReference type="ChEBI" id="CHEBI:37565"/>
    </ligand>
</feature>
<dbReference type="PROSITE" id="PS51419">
    <property type="entry name" value="RAB"/>
    <property type="match status" value="1"/>
</dbReference>
<dbReference type="OrthoDB" id="414781at2759"/>
<protein>
    <submittedName>
        <fullName evidence="6">ADP-ribosylation factor protein 3</fullName>
    </submittedName>
</protein>
<organism evidence="6 7">
    <name type="scientific">Coemansia brasiliensis</name>
    <dbReference type="NCBI Taxonomy" id="2650707"/>
    <lineage>
        <taxon>Eukaryota</taxon>
        <taxon>Fungi</taxon>
        <taxon>Fungi incertae sedis</taxon>
        <taxon>Zoopagomycota</taxon>
        <taxon>Kickxellomycotina</taxon>
        <taxon>Kickxellomycetes</taxon>
        <taxon>Kickxellales</taxon>
        <taxon>Kickxellaceae</taxon>
        <taxon>Coemansia</taxon>
    </lineage>
</organism>
<dbReference type="Gene3D" id="3.40.50.300">
    <property type="entry name" value="P-loop containing nucleotide triphosphate hydrolases"/>
    <property type="match status" value="1"/>
</dbReference>
<dbReference type="SUPFAM" id="SSF52540">
    <property type="entry name" value="P-loop containing nucleoside triphosphate hydrolases"/>
    <property type="match status" value="1"/>
</dbReference>
<dbReference type="GO" id="GO:0006886">
    <property type="term" value="P:intracellular protein transport"/>
    <property type="evidence" value="ECO:0007669"/>
    <property type="project" value="TreeGrafter"/>
</dbReference>
<evidence type="ECO:0000313" key="7">
    <source>
        <dbReference type="Proteomes" id="UP001139887"/>
    </source>
</evidence>
<keyword evidence="2 3" id="KW-0342">GTP-binding</keyword>